<organism evidence="3 4">
    <name type="scientific">Trachymyrmex cornetzi</name>
    <dbReference type="NCBI Taxonomy" id="471704"/>
    <lineage>
        <taxon>Eukaryota</taxon>
        <taxon>Metazoa</taxon>
        <taxon>Ecdysozoa</taxon>
        <taxon>Arthropoda</taxon>
        <taxon>Hexapoda</taxon>
        <taxon>Insecta</taxon>
        <taxon>Pterygota</taxon>
        <taxon>Neoptera</taxon>
        <taxon>Endopterygota</taxon>
        <taxon>Hymenoptera</taxon>
        <taxon>Apocrita</taxon>
        <taxon>Aculeata</taxon>
        <taxon>Formicoidea</taxon>
        <taxon>Formicidae</taxon>
        <taxon>Myrmicinae</taxon>
        <taxon>Trachymyrmex</taxon>
    </lineage>
</organism>
<dbReference type="EMBL" id="KQ980167">
    <property type="protein sequence ID" value="KYN17395.1"/>
    <property type="molecule type" value="Genomic_DNA"/>
</dbReference>
<dbReference type="Proteomes" id="UP000078492">
    <property type="component" value="Unassembled WGS sequence"/>
</dbReference>
<sequence>MPRKYKNKGIAAPVDFRRIWEAIKLLKIDQSVSIRSAADCFDLVPSTLLRHMKTFDVQFPPDERIFDSITEDEALSFFKSTTILGGKPMFDLTEENALMSYIMKCSTMNYGLSINDIRTLAYEYGKKLGIAIPERWTEEGQATRDWYYGFMGRHKNISLRKPQSTSFQRLKGFCRESVDEFFTNLKAVLEETQFAEHRIWNIDESGFSTVPTQPVKVVAQKGAKLGSFASAERGTNVTVVVSVSAAGTTIPPFFLFPRKNMKSIFMENSPPGSIGFANECGWMTVADFLVFLQHFIKFTSASKDNPLLLIMDNHISHVSIEAIDLCVHNGIIVLTLPPHCSHRMQPLNVSVFGPVKKTYAVKVHEWGLSNAGRKFEIHHVAGAVDKALTQSCTALNIRSGFAATGIFPINTDIFTEDDFPSAQLSSENLMAEEGIDDVRNLSIAQTEEVSTTASAVTSTSAAAISATSTSTASTSQSLATALISVGPVHIIAPMPKSNRGRKSLKSSILTSPDNVSDLWKKADDRAKKADDRTKKAKKLTPSSQKKIKANAQPPKKLSTSNCACLFNAFRDGTSSSSSDRGAAGIAQDGNLGNNGPPLLTRIVLPSTEVVAIDNVSN</sequence>
<feature type="region of interest" description="Disordered" evidence="1">
    <location>
        <begin position="572"/>
        <end position="594"/>
    </location>
</feature>
<dbReference type="AlphaFoldDB" id="A0A195DWX2"/>
<dbReference type="Gene3D" id="3.30.420.10">
    <property type="entry name" value="Ribonuclease H-like superfamily/Ribonuclease H"/>
    <property type="match status" value="1"/>
</dbReference>
<dbReference type="GO" id="GO:0005634">
    <property type="term" value="C:nucleus"/>
    <property type="evidence" value="ECO:0007669"/>
    <property type="project" value="TreeGrafter"/>
</dbReference>
<dbReference type="KEGG" id="tcz:108763283"/>
<keyword evidence="4" id="KW-1185">Reference proteome</keyword>
<evidence type="ECO:0000313" key="4">
    <source>
        <dbReference type="Proteomes" id="UP000078492"/>
    </source>
</evidence>
<dbReference type="Pfam" id="PF03184">
    <property type="entry name" value="DDE_1"/>
    <property type="match status" value="1"/>
</dbReference>
<dbReference type="PANTHER" id="PTHR19303">
    <property type="entry name" value="TRANSPOSON"/>
    <property type="match status" value="1"/>
</dbReference>
<dbReference type="InterPro" id="IPR036397">
    <property type="entry name" value="RNaseH_sf"/>
</dbReference>
<name>A0A195DWX2_9HYME</name>
<gene>
    <name evidence="3" type="ORF">ALC57_10371</name>
</gene>
<protein>
    <recommendedName>
        <fullName evidence="2">DDE-1 domain-containing protein</fullName>
    </recommendedName>
</protein>
<dbReference type="OrthoDB" id="7693963at2759"/>
<evidence type="ECO:0000313" key="3">
    <source>
        <dbReference type="EMBL" id="KYN17395.1"/>
    </source>
</evidence>
<dbReference type="PANTHER" id="PTHR19303:SF74">
    <property type="entry name" value="POGO TRANSPOSABLE ELEMENT WITH KRAB DOMAIN"/>
    <property type="match status" value="1"/>
</dbReference>
<feature type="region of interest" description="Disordered" evidence="1">
    <location>
        <begin position="521"/>
        <end position="554"/>
    </location>
</feature>
<dbReference type="STRING" id="471704.A0A195DWX2"/>
<dbReference type="GO" id="GO:0003677">
    <property type="term" value="F:DNA binding"/>
    <property type="evidence" value="ECO:0007669"/>
    <property type="project" value="TreeGrafter"/>
</dbReference>
<feature type="compositionally biased region" description="Basic and acidic residues" evidence="1">
    <location>
        <begin position="521"/>
        <end position="533"/>
    </location>
</feature>
<evidence type="ECO:0000256" key="1">
    <source>
        <dbReference type="SAM" id="MobiDB-lite"/>
    </source>
</evidence>
<accession>A0A195DWX2</accession>
<dbReference type="InterPro" id="IPR050863">
    <property type="entry name" value="CenT-Element_Derived"/>
</dbReference>
<proteinExistence type="predicted"/>
<reference evidence="3 4" key="1">
    <citation type="submission" date="2015-09" db="EMBL/GenBank/DDBJ databases">
        <title>Trachymyrmex cornetzi WGS genome.</title>
        <authorList>
            <person name="Nygaard S."/>
            <person name="Hu H."/>
            <person name="Boomsma J."/>
            <person name="Zhang G."/>
        </authorList>
    </citation>
    <scope>NUCLEOTIDE SEQUENCE [LARGE SCALE GENOMIC DNA]</scope>
    <source>
        <strain evidence="3">Tcor2-1</strain>
        <tissue evidence="3">Whole body</tissue>
    </source>
</reference>
<dbReference type="InterPro" id="IPR004875">
    <property type="entry name" value="DDE_SF_endonuclease_dom"/>
</dbReference>
<evidence type="ECO:0000259" key="2">
    <source>
        <dbReference type="Pfam" id="PF03184"/>
    </source>
</evidence>
<feature type="domain" description="DDE-1" evidence="2">
    <location>
        <begin position="237"/>
        <end position="369"/>
    </location>
</feature>